<dbReference type="RefSeq" id="WP_157881611.1">
    <property type="nucleotide sequence ID" value="NZ_CP014223.1"/>
</dbReference>
<dbReference type="Proteomes" id="UP000068026">
    <property type="component" value="Chromosome"/>
</dbReference>
<reference evidence="3" key="4">
    <citation type="submission" date="2016-11" db="EMBL/GenBank/DDBJ databases">
        <authorList>
            <person name="Varghese N."/>
            <person name="Submissions S."/>
        </authorList>
    </citation>
    <scope>NUCLEOTIDE SEQUENCE</scope>
    <source>
        <strain evidence="3">DSM 1682</strain>
    </source>
</reference>
<protein>
    <submittedName>
        <fullName evidence="3">Uncharacterized protein</fullName>
    </submittedName>
</protein>
<dbReference type="Proteomes" id="UP000184204">
    <property type="component" value="Unassembled WGS sequence"/>
</dbReference>
<dbReference type="EMBL" id="CP014223">
    <property type="protein sequence ID" value="AMJ39839.1"/>
    <property type="molecule type" value="Genomic_DNA"/>
</dbReference>
<sequence>MEPRKRRHYRIAVKDVHPTPADGIYVTKTEARHFCIFGAMAFLFLAILAVLPRKN</sequence>
<reference evidence="2 4" key="1">
    <citation type="journal article" date="2016" name="Genome Announc.">
        <title>Complete Genome Sequence of the Amino Acid-Fermenting Clostridium propionicum X2 (DSM 1682).</title>
        <authorList>
            <person name="Poehlein A."/>
            <person name="Schlien K."/>
            <person name="Chowdhury N.P."/>
            <person name="Gottschalk G."/>
            <person name="Buckel W."/>
            <person name="Daniel R."/>
        </authorList>
    </citation>
    <scope>NUCLEOTIDE SEQUENCE [LARGE SCALE GENOMIC DNA]</scope>
    <source>
        <strain evidence="2 4">X2</strain>
    </source>
</reference>
<dbReference type="OrthoDB" id="9919407at2"/>
<keyword evidence="1" id="KW-0472">Membrane</keyword>
<organism evidence="3 5">
    <name type="scientific">Anaerotignum propionicum DSM 1682</name>
    <dbReference type="NCBI Taxonomy" id="991789"/>
    <lineage>
        <taxon>Bacteria</taxon>
        <taxon>Bacillati</taxon>
        <taxon>Bacillota</taxon>
        <taxon>Clostridia</taxon>
        <taxon>Lachnospirales</taxon>
        <taxon>Anaerotignaceae</taxon>
        <taxon>Anaerotignum</taxon>
    </lineage>
</organism>
<evidence type="ECO:0000313" key="5">
    <source>
        <dbReference type="Proteomes" id="UP000184204"/>
    </source>
</evidence>
<evidence type="ECO:0000256" key="1">
    <source>
        <dbReference type="SAM" id="Phobius"/>
    </source>
</evidence>
<reference evidence="5" key="3">
    <citation type="submission" date="2016-11" db="EMBL/GenBank/DDBJ databases">
        <authorList>
            <person name="Jaros S."/>
            <person name="Januszkiewicz K."/>
            <person name="Wedrychowicz H."/>
        </authorList>
    </citation>
    <scope>NUCLEOTIDE SEQUENCE [LARGE SCALE GENOMIC DNA]</scope>
    <source>
        <strain evidence="5">DSM 1682</strain>
    </source>
</reference>
<evidence type="ECO:0000313" key="4">
    <source>
        <dbReference type="Proteomes" id="UP000068026"/>
    </source>
</evidence>
<keyword evidence="1" id="KW-0812">Transmembrane</keyword>
<dbReference type="KEGG" id="cpro:CPRO_02160"/>
<name>A0A0X8VB45_ANAPI</name>
<keyword evidence="1" id="KW-1133">Transmembrane helix</keyword>
<dbReference type="EMBL" id="FQUA01000001">
    <property type="protein sequence ID" value="SHE27949.1"/>
    <property type="molecule type" value="Genomic_DNA"/>
</dbReference>
<proteinExistence type="predicted"/>
<reference evidence="4" key="2">
    <citation type="submission" date="2016-01" db="EMBL/GenBank/DDBJ databases">
        <authorList>
            <person name="Poehlein A."/>
            <person name="Schlien K."/>
            <person name="Gottschalk G."/>
            <person name="Buckel W."/>
            <person name="Daniel R."/>
        </authorList>
    </citation>
    <scope>NUCLEOTIDE SEQUENCE [LARGE SCALE GENOMIC DNA]</scope>
    <source>
        <strain evidence="4">X2</strain>
    </source>
</reference>
<dbReference type="AlphaFoldDB" id="A0A0X8VB45"/>
<keyword evidence="4" id="KW-1185">Reference proteome</keyword>
<accession>A0A0X8VB45</accession>
<gene>
    <name evidence="2" type="ORF">CPRO_02160</name>
    <name evidence="3" type="ORF">SAMN02745151_00138</name>
</gene>
<feature type="transmembrane region" description="Helical" evidence="1">
    <location>
        <begin position="34"/>
        <end position="51"/>
    </location>
</feature>
<evidence type="ECO:0000313" key="3">
    <source>
        <dbReference type="EMBL" id="SHE27949.1"/>
    </source>
</evidence>
<evidence type="ECO:0000313" key="2">
    <source>
        <dbReference type="EMBL" id="AMJ39839.1"/>
    </source>
</evidence>